<dbReference type="Pfam" id="PF23088">
    <property type="entry name" value="DUF7047"/>
    <property type="match status" value="1"/>
</dbReference>
<dbReference type="InterPro" id="IPR055475">
    <property type="entry name" value="DUF7047"/>
</dbReference>
<organism evidence="3">
    <name type="scientific">Perkinsus marinus (strain ATCC 50983 / TXsc)</name>
    <dbReference type="NCBI Taxonomy" id="423536"/>
    <lineage>
        <taxon>Eukaryota</taxon>
        <taxon>Sar</taxon>
        <taxon>Alveolata</taxon>
        <taxon>Perkinsozoa</taxon>
        <taxon>Perkinsea</taxon>
        <taxon>Perkinsida</taxon>
        <taxon>Perkinsidae</taxon>
        <taxon>Perkinsus</taxon>
    </lineage>
</organism>
<evidence type="ECO:0000259" key="1">
    <source>
        <dbReference type="Pfam" id="PF23088"/>
    </source>
</evidence>
<accession>C5K701</accession>
<dbReference type="GeneID" id="9057919"/>
<dbReference type="InParanoid" id="C5K701"/>
<proteinExistence type="predicted"/>
<dbReference type="EMBL" id="GG671047">
    <property type="protein sequence ID" value="EER19742.1"/>
    <property type="molecule type" value="Genomic_DNA"/>
</dbReference>
<evidence type="ECO:0000313" key="2">
    <source>
        <dbReference type="EMBL" id="EER19742.1"/>
    </source>
</evidence>
<protein>
    <recommendedName>
        <fullName evidence="1">DUF7047 domain-containing protein</fullName>
    </recommendedName>
</protein>
<dbReference type="AlphaFoldDB" id="C5K701"/>
<dbReference type="OrthoDB" id="10405633at2759"/>
<reference evidence="2 3" key="1">
    <citation type="submission" date="2008-07" db="EMBL/GenBank/DDBJ databases">
        <authorList>
            <person name="El-Sayed N."/>
            <person name="Caler E."/>
            <person name="Inman J."/>
            <person name="Amedeo P."/>
            <person name="Hass B."/>
            <person name="Wortman J."/>
        </authorList>
    </citation>
    <scope>NUCLEOTIDE SEQUENCE [LARGE SCALE GENOMIC DNA]</scope>
    <source>
        <strain evidence="3">ATCC 50983 / TXsc</strain>
    </source>
</reference>
<dbReference type="Proteomes" id="UP000007800">
    <property type="component" value="Unassembled WGS sequence"/>
</dbReference>
<name>C5K701_PERM5</name>
<keyword evidence="3" id="KW-1185">Reference proteome</keyword>
<sequence length="178" mass="19695">MLGGDSSKYFRRPFGLSIAPKCLSVVLSRILSNAGLDGCLDKYLDDLILPVSHVEPVKRAPLSDGFDTKPAEHLTRSRVLGLECAATGHWRRRGSVPRLESYTRQGVHRWAGRFVAHYPTVSWARPAFSALKRLACVAHDGHSATWDEPLDDHARRDCDLLQADTDSRGDSAMMAEPS</sequence>
<feature type="domain" description="DUF7047" evidence="1">
    <location>
        <begin position="103"/>
        <end position="159"/>
    </location>
</feature>
<feature type="non-terminal residue" evidence="2">
    <location>
        <position position="178"/>
    </location>
</feature>
<gene>
    <name evidence="2" type="ORF">Pmar_PMAR019261</name>
</gene>
<evidence type="ECO:0000313" key="3">
    <source>
        <dbReference type="Proteomes" id="UP000007800"/>
    </source>
</evidence>
<dbReference type="RefSeq" id="XP_002787946.1">
    <property type="nucleotide sequence ID" value="XM_002787900.1"/>
</dbReference>